<proteinExistence type="predicted"/>
<dbReference type="STRING" id="2316362.A0A4V1Q1T5"/>
<evidence type="ECO:0000256" key="10">
    <source>
        <dbReference type="SAM" id="MobiDB-lite"/>
    </source>
</evidence>
<feature type="compositionally biased region" description="Pro residues" evidence="10">
    <location>
        <begin position="326"/>
        <end position="339"/>
    </location>
</feature>
<dbReference type="SMART" id="SM00220">
    <property type="entry name" value="S_TKc"/>
    <property type="match status" value="1"/>
</dbReference>
<dbReference type="Gene3D" id="1.10.510.10">
    <property type="entry name" value="Transferase(Phosphotransferase) domain 1"/>
    <property type="match status" value="1"/>
</dbReference>
<dbReference type="InterPro" id="IPR008271">
    <property type="entry name" value="Ser/Thr_kinase_AS"/>
</dbReference>
<dbReference type="Gene3D" id="3.30.200.20">
    <property type="entry name" value="Phosphorylase Kinase, domain 1"/>
    <property type="match status" value="2"/>
</dbReference>
<dbReference type="InterPro" id="IPR011009">
    <property type="entry name" value="Kinase-like_dom_sf"/>
</dbReference>
<dbReference type="Pfam" id="PF00069">
    <property type="entry name" value="Pkinase"/>
    <property type="match status" value="2"/>
</dbReference>
<evidence type="ECO:0000256" key="7">
    <source>
        <dbReference type="ARBA" id="ARBA00047899"/>
    </source>
</evidence>
<comment type="catalytic activity">
    <reaction evidence="8">
        <text>L-seryl-[protein] + ATP = O-phospho-L-seryl-[protein] + ADP + H(+)</text>
        <dbReference type="Rhea" id="RHEA:17989"/>
        <dbReference type="Rhea" id="RHEA-COMP:9863"/>
        <dbReference type="Rhea" id="RHEA-COMP:11604"/>
        <dbReference type="ChEBI" id="CHEBI:15378"/>
        <dbReference type="ChEBI" id="CHEBI:29999"/>
        <dbReference type="ChEBI" id="CHEBI:30616"/>
        <dbReference type="ChEBI" id="CHEBI:83421"/>
        <dbReference type="ChEBI" id="CHEBI:456216"/>
        <dbReference type="EC" id="2.7.11.1"/>
    </reaction>
</comment>
<protein>
    <recommendedName>
        <fullName evidence="1">non-specific serine/threonine protein kinase</fullName>
        <ecNumber evidence="1">2.7.11.1</ecNumber>
    </recommendedName>
</protein>
<keyword evidence="13" id="KW-1185">Reference proteome</keyword>
<dbReference type="InterPro" id="IPR051131">
    <property type="entry name" value="NEK_Ser/Thr_kinase_NIMA"/>
</dbReference>
<dbReference type="Proteomes" id="UP000290288">
    <property type="component" value="Unassembled WGS sequence"/>
</dbReference>
<dbReference type="SUPFAM" id="SSF56112">
    <property type="entry name" value="Protein kinase-like (PK-like)"/>
    <property type="match status" value="1"/>
</dbReference>
<dbReference type="EMBL" id="SDEE01001147">
    <property type="protein sequence ID" value="RXW12708.1"/>
    <property type="molecule type" value="Genomic_DNA"/>
</dbReference>
<evidence type="ECO:0000256" key="3">
    <source>
        <dbReference type="ARBA" id="ARBA00022679"/>
    </source>
</evidence>
<evidence type="ECO:0000256" key="5">
    <source>
        <dbReference type="ARBA" id="ARBA00022777"/>
    </source>
</evidence>
<feature type="region of interest" description="Disordered" evidence="10">
    <location>
        <begin position="134"/>
        <end position="163"/>
    </location>
</feature>
<accession>A0A4V1Q1T5</accession>
<reference evidence="12 13" key="1">
    <citation type="submission" date="2019-01" db="EMBL/GenBank/DDBJ databases">
        <title>Draft genome sequence of Psathyrella aberdarensis IHI B618.</title>
        <authorList>
            <person name="Buettner E."/>
            <person name="Kellner H."/>
        </authorList>
    </citation>
    <scope>NUCLEOTIDE SEQUENCE [LARGE SCALE GENOMIC DNA]</scope>
    <source>
        <strain evidence="12 13">IHI B618</strain>
    </source>
</reference>
<evidence type="ECO:0000313" key="13">
    <source>
        <dbReference type="Proteomes" id="UP000290288"/>
    </source>
</evidence>
<dbReference type="PROSITE" id="PS00108">
    <property type="entry name" value="PROTEIN_KINASE_ST"/>
    <property type="match status" value="1"/>
</dbReference>
<evidence type="ECO:0000256" key="9">
    <source>
        <dbReference type="PROSITE-ProRule" id="PRU10141"/>
    </source>
</evidence>
<evidence type="ECO:0000313" key="12">
    <source>
        <dbReference type="EMBL" id="RXW12708.1"/>
    </source>
</evidence>
<feature type="region of interest" description="Disordered" evidence="10">
    <location>
        <begin position="697"/>
        <end position="718"/>
    </location>
</feature>
<comment type="caution">
    <text evidence="12">The sequence shown here is derived from an EMBL/GenBank/DDBJ whole genome shotgun (WGS) entry which is preliminary data.</text>
</comment>
<feature type="binding site" evidence="9">
    <location>
        <position position="40"/>
    </location>
    <ligand>
        <name>ATP</name>
        <dbReference type="ChEBI" id="CHEBI:30616"/>
    </ligand>
</feature>
<evidence type="ECO:0000259" key="11">
    <source>
        <dbReference type="PROSITE" id="PS50011"/>
    </source>
</evidence>
<dbReference type="GO" id="GO:0005524">
    <property type="term" value="F:ATP binding"/>
    <property type="evidence" value="ECO:0007669"/>
    <property type="project" value="UniProtKB-UniRule"/>
</dbReference>
<feature type="compositionally biased region" description="Low complexity" evidence="10">
    <location>
        <begin position="428"/>
        <end position="442"/>
    </location>
</feature>
<gene>
    <name evidence="12" type="ORF">EST38_g13148</name>
</gene>
<keyword evidence="3" id="KW-0808">Transferase</keyword>
<comment type="catalytic activity">
    <reaction evidence="7">
        <text>L-threonyl-[protein] + ATP = O-phospho-L-threonyl-[protein] + ADP + H(+)</text>
        <dbReference type="Rhea" id="RHEA:46608"/>
        <dbReference type="Rhea" id="RHEA-COMP:11060"/>
        <dbReference type="Rhea" id="RHEA-COMP:11605"/>
        <dbReference type="ChEBI" id="CHEBI:15378"/>
        <dbReference type="ChEBI" id="CHEBI:30013"/>
        <dbReference type="ChEBI" id="CHEBI:30616"/>
        <dbReference type="ChEBI" id="CHEBI:61977"/>
        <dbReference type="ChEBI" id="CHEBI:456216"/>
        <dbReference type="EC" id="2.7.11.1"/>
    </reaction>
</comment>
<evidence type="ECO:0000256" key="4">
    <source>
        <dbReference type="ARBA" id="ARBA00022741"/>
    </source>
</evidence>
<feature type="compositionally biased region" description="Low complexity" evidence="10">
    <location>
        <begin position="136"/>
        <end position="151"/>
    </location>
</feature>
<name>A0A4V1Q1T5_9AGAR</name>
<dbReference type="PROSITE" id="PS50011">
    <property type="entry name" value="PROTEIN_KINASE_DOM"/>
    <property type="match status" value="1"/>
</dbReference>
<dbReference type="InterPro" id="IPR017441">
    <property type="entry name" value="Protein_kinase_ATP_BS"/>
</dbReference>
<sequence>MSSPLPFLEQYEPLDVIGNGSFGIIRKYTDRNLAQIFARKELNFERMSERDRKQIVAEVNILKDLHQEHIVAYHDRYVDRDAGILYILMEYCGGGDLSGIIKQASKQNRPISEDTIWNYFMQILLALHHCHHPNGHGRSSSGSGSSLTSDGEGSGGNGRRPQILHRDLKPDNVFLDENNNVKLGDFGLSKALAQASFANTYVGVVRAPPPESEGTLVENVDAQPQVTPDQSSNPLTLSINTNIDPYNPSQEAWLQDLAWVDPNILESIISSNALDVIGTDAPTVPQVNSEIVAKLSNVHMPDLCHSVPAPVLTPTVDAPISATSRPEPPPQAPPLPPAPWISHTHPTLFSTFQQTPALPDPSSIAPLFGSSHHVAVSGASGMATSPLSQLPSTPAMSMPATFAPNATHTPVVVPSTNMASVVFQAPGSNAPAAPHASHPLQPISFSFLQPPSFTSSGNSHANRHEKQQPTDENAPPRNSVSCGAAGDGQRGKENDEGTTAHAPPQDMENGTRRSRRAPVPSTRLDKLNEIGTNIIPPKPPVNTLSNNEEPPWFAPAYNYLKQSTLGVGWTSLVERWAHYERIKGWKSGKGLPAKGRPEEWQQWASKARYGIRNYNNLPVIEDAADLGIAVLAWAGSFSNADFCRTGPHGMVVLLTLTAWWGTAASHPSSYNVDSRPQWDTLVQDLFTRFDQRDSASKRVREDDNLGQSLENKRPRVDA</sequence>
<evidence type="ECO:0000256" key="8">
    <source>
        <dbReference type="ARBA" id="ARBA00048679"/>
    </source>
</evidence>
<evidence type="ECO:0000256" key="2">
    <source>
        <dbReference type="ARBA" id="ARBA00022527"/>
    </source>
</evidence>
<feature type="compositionally biased region" description="Polar residues" evidence="10">
    <location>
        <begin position="443"/>
        <end position="460"/>
    </location>
</feature>
<evidence type="ECO:0000256" key="6">
    <source>
        <dbReference type="ARBA" id="ARBA00022840"/>
    </source>
</evidence>
<keyword evidence="5" id="KW-0418">Kinase</keyword>
<dbReference type="PROSITE" id="PS00107">
    <property type="entry name" value="PROTEIN_KINASE_ATP"/>
    <property type="match status" value="1"/>
</dbReference>
<dbReference type="EC" id="2.7.11.1" evidence="1"/>
<dbReference type="OrthoDB" id="10250725at2759"/>
<keyword evidence="6 9" id="KW-0067">ATP-binding</keyword>
<dbReference type="GO" id="GO:0004674">
    <property type="term" value="F:protein serine/threonine kinase activity"/>
    <property type="evidence" value="ECO:0007669"/>
    <property type="project" value="UniProtKB-KW"/>
</dbReference>
<keyword evidence="2" id="KW-0723">Serine/threonine-protein kinase</keyword>
<evidence type="ECO:0000256" key="1">
    <source>
        <dbReference type="ARBA" id="ARBA00012513"/>
    </source>
</evidence>
<feature type="region of interest" description="Disordered" evidence="10">
    <location>
        <begin position="428"/>
        <end position="524"/>
    </location>
</feature>
<feature type="domain" description="Protein kinase" evidence="11">
    <location>
        <begin position="11"/>
        <end position="348"/>
    </location>
</feature>
<dbReference type="AlphaFoldDB" id="A0A4V1Q1T5"/>
<dbReference type="PANTHER" id="PTHR44899:SF10">
    <property type="entry name" value="NIMA-RELATED KINASE 2"/>
    <property type="match status" value="1"/>
</dbReference>
<organism evidence="12 13">
    <name type="scientific">Candolleomyces aberdarensis</name>
    <dbReference type="NCBI Taxonomy" id="2316362"/>
    <lineage>
        <taxon>Eukaryota</taxon>
        <taxon>Fungi</taxon>
        <taxon>Dikarya</taxon>
        <taxon>Basidiomycota</taxon>
        <taxon>Agaricomycotina</taxon>
        <taxon>Agaricomycetes</taxon>
        <taxon>Agaricomycetidae</taxon>
        <taxon>Agaricales</taxon>
        <taxon>Agaricineae</taxon>
        <taxon>Psathyrellaceae</taxon>
        <taxon>Candolleomyces</taxon>
    </lineage>
</organism>
<feature type="region of interest" description="Disordered" evidence="10">
    <location>
        <begin position="317"/>
        <end position="340"/>
    </location>
</feature>
<keyword evidence="4 9" id="KW-0547">Nucleotide-binding</keyword>
<dbReference type="PANTHER" id="PTHR44899">
    <property type="entry name" value="CAMK FAMILY PROTEIN KINASE"/>
    <property type="match status" value="1"/>
</dbReference>
<dbReference type="InterPro" id="IPR000719">
    <property type="entry name" value="Prot_kinase_dom"/>
</dbReference>